<organism evidence="2 3">
    <name type="scientific">Coprinopsis marcescibilis</name>
    <name type="common">Agaric fungus</name>
    <name type="synonym">Psathyrella marcescibilis</name>
    <dbReference type="NCBI Taxonomy" id="230819"/>
    <lineage>
        <taxon>Eukaryota</taxon>
        <taxon>Fungi</taxon>
        <taxon>Dikarya</taxon>
        <taxon>Basidiomycota</taxon>
        <taxon>Agaricomycotina</taxon>
        <taxon>Agaricomycetes</taxon>
        <taxon>Agaricomycetidae</taxon>
        <taxon>Agaricales</taxon>
        <taxon>Agaricineae</taxon>
        <taxon>Psathyrellaceae</taxon>
        <taxon>Coprinopsis</taxon>
    </lineage>
</organism>
<feature type="chain" id="PRO_5022673864" evidence="1">
    <location>
        <begin position="25"/>
        <end position="110"/>
    </location>
</feature>
<keyword evidence="1" id="KW-0732">Signal</keyword>
<sequence length="110" mass="11575">MRPFTHLAAFICVILMTMITSCASVSVARQNAEEQEAVALGGQCGGPDFGPSPCQQPTEEGAIPIHCVTNLSDSSGIATCRPCANLPTFNCFTTPCIPFCEDDVQGSGYK</sequence>
<proteinExistence type="predicted"/>
<gene>
    <name evidence="2" type="ORF">FA15DRAFT_674082</name>
</gene>
<keyword evidence="3" id="KW-1185">Reference proteome</keyword>
<dbReference type="Proteomes" id="UP000307440">
    <property type="component" value="Unassembled WGS sequence"/>
</dbReference>
<evidence type="ECO:0000313" key="2">
    <source>
        <dbReference type="EMBL" id="TFK19860.1"/>
    </source>
</evidence>
<reference evidence="2 3" key="1">
    <citation type="journal article" date="2019" name="Nat. Ecol. Evol.">
        <title>Megaphylogeny resolves global patterns of mushroom evolution.</title>
        <authorList>
            <person name="Varga T."/>
            <person name="Krizsan K."/>
            <person name="Foldi C."/>
            <person name="Dima B."/>
            <person name="Sanchez-Garcia M."/>
            <person name="Sanchez-Ramirez S."/>
            <person name="Szollosi G.J."/>
            <person name="Szarkandi J.G."/>
            <person name="Papp V."/>
            <person name="Albert L."/>
            <person name="Andreopoulos W."/>
            <person name="Angelini C."/>
            <person name="Antonin V."/>
            <person name="Barry K.W."/>
            <person name="Bougher N.L."/>
            <person name="Buchanan P."/>
            <person name="Buyck B."/>
            <person name="Bense V."/>
            <person name="Catcheside P."/>
            <person name="Chovatia M."/>
            <person name="Cooper J."/>
            <person name="Damon W."/>
            <person name="Desjardin D."/>
            <person name="Finy P."/>
            <person name="Geml J."/>
            <person name="Haridas S."/>
            <person name="Hughes K."/>
            <person name="Justo A."/>
            <person name="Karasinski D."/>
            <person name="Kautmanova I."/>
            <person name="Kiss B."/>
            <person name="Kocsube S."/>
            <person name="Kotiranta H."/>
            <person name="LaButti K.M."/>
            <person name="Lechner B.E."/>
            <person name="Liimatainen K."/>
            <person name="Lipzen A."/>
            <person name="Lukacs Z."/>
            <person name="Mihaltcheva S."/>
            <person name="Morgado L.N."/>
            <person name="Niskanen T."/>
            <person name="Noordeloos M.E."/>
            <person name="Ohm R.A."/>
            <person name="Ortiz-Santana B."/>
            <person name="Ovrebo C."/>
            <person name="Racz N."/>
            <person name="Riley R."/>
            <person name="Savchenko A."/>
            <person name="Shiryaev A."/>
            <person name="Soop K."/>
            <person name="Spirin V."/>
            <person name="Szebenyi C."/>
            <person name="Tomsovsky M."/>
            <person name="Tulloss R.E."/>
            <person name="Uehling J."/>
            <person name="Grigoriev I.V."/>
            <person name="Vagvolgyi C."/>
            <person name="Papp T."/>
            <person name="Martin F.M."/>
            <person name="Miettinen O."/>
            <person name="Hibbett D.S."/>
            <person name="Nagy L.G."/>
        </authorList>
    </citation>
    <scope>NUCLEOTIDE SEQUENCE [LARGE SCALE GENOMIC DNA]</scope>
    <source>
        <strain evidence="2 3">CBS 121175</strain>
    </source>
</reference>
<evidence type="ECO:0000313" key="3">
    <source>
        <dbReference type="Proteomes" id="UP000307440"/>
    </source>
</evidence>
<accession>A0A5C3KIA0</accession>
<dbReference type="AlphaFoldDB" id="A0A5C3KIA0"/>
<name>A0A5C3KIA0_COPMA</name>
<protein>
    <submittedName>
        <fullName evidence="2">Uncharacterized protein</fullName>
    </submittedName>
</protein>
<dbReference type="EMBL" id="ML210322">
    <property type="protein sequence ID" value="TFK19860.1"/>
    <property type="molecule type" value="Genomic_DNA"/>
</dbReference>
<feature type="signal peptide" evidence="1">
    <location>
        <begin position="1"/>
        <end position="24"/>
    </location>
</feature>
<dbReference type="PROSITE" id="PS51257">
    <property type="entry name" value="PROKAR_LIPOPROTEIN"/>
    <property type="match status" value="1"/>
</dbReference>
<evidence type="ECO:0000256" key="1">
    <source>
        <dbReference type="SAM" id="SignalP"/>
    </source>
</evidence>